<dbReference type="InterPro" id="IPR017867">
    <property type="entry name" value="Tyr_phospatase_low_mol_wt"/>
</dbReference>
<dbReference type="OrthoDB" id="3388at2759"/>
<dbReference type="PANTHER" id="PTHR11717">
    <property type="entry name" value="LOW MOLECULAR WEIGHT PROTEIN TYROSINE PHOSPHATASE"/>
    <property type="match status" value="1"/>
</dbReference>
<reference evidence="7 8" key="1">
    <citation type="journal article" date="2014" name="Genome Biol. Evol.">
        <title>The secreted proteins of Achlya hypogyna and Thraustotheca clavata identify the ancestral oomycete secretome and reveal gene acquisitions by horizontal gene transfer.</title>
        <authorList>
            <person name="Misner I."/>
            <person name="Blouin N."/>
            <person name="Leonard G."/>
            <person name="Richards T.A."/>
            <person name="Lane C.E."/>
        </authorList>
    </citation>
    <scope>NUCLEOTIDE SEQUENCE [LARGE SCALE GENOMIC DNA]</scope>
    <source>
        <strain evidence="7 8">ATCC 34112</strain>
    </source>
</reference>
<dbReference type="SMART" id="SM00226">
    <property type="entry name" value="LMWPc"/>
    <property type="match status" value="1"/>
</dbReference>
<dbReference type="PRINTS" id="PR00719">
    <property type="entry name" value="LMWPTPASE"/>
</dbReference>
<dbReference type="Pfam" id="PF01451">
    <property type="entry name" value="LMWPc"/>
    <property type="match status" value="1"/>
</dbReference>
<name>A0A1V9Z420_9STRA</name>
<dbReference type="Gene3D" id="3.40.50.2300">
    <property type="match status" value="1"/>
</dbReference>
<sequence>MSMAGSSAYVLLFVCTSNTCRSPMAEAMAKQWFEQNSLPGITFEIGSIALSDEYEPPNSPASQHGITVMEKRGICLKNHRSRLITKEIINQADFVYCVTARHAAKLHQMFPTIRAKVEVFPQDIHDPWHQDEIAYEICADQIYQALSIILPKLLQHLRKLIRKQQFFTQNFFTQFEAWLNHYGTKGLEQLGTTQNEKWIQRVIDSLVALGNVDGLKSMFDQTSLRTCHILALCCAAATKRHQALEFLADQCDDPIMKLGPQFIELFDEDGCIANRESIINLITSGVQTNSMPLSTKDLVITYLTKA</sequence>
<dbReference type="InterPro" id="IPR036196">
    <property type="entry name" value="Ptyr_pPase_sf"/>
</dbReference>
<keyword evidence="3" id="KW-0378">Hydrolase</keyword>
<evidence type="ECO:0000256" key="5">
    <source>
        <dbReference type="PIRSR" id="PIRSR617867-1"/>
    </source>
</evidence>
<dbReference type="AlphaFoldDB" id="A0A1V9Z420"/>
<dbReference type="STRING" id="74557.A0A1V9Z420"/>
<keyword evidence="4" id="KW-0904">Protein phosphatase</keyword>
<organism evidence="7 8">
    <name type="scientific">Thraustotheca clavata</name>
    <dbReference type="NCBI Taxonomy" id="74557"/>
    <lineage>
        <taxon>Eukaryota</taxon>
        <taxon>Sar</taxon>
        <taxon>Stramenopiles</taxon>
        <taxon>Oomycota</taxon>
        <taxon>Saprolegniomycetes</taxon>
        <taxon>Saprolegniales</taxon>
        <taxon>Achlyaceae</taxon>
        <taxon>Thraustotheca</taxon>
    </lineage>
</organism>
<dbReference type="Proteomes" id="UP000243217">
    <property type="component" value="Unassembled WGS sequence"/>
</dbReference>
<feature type="domain" description="Phosphotyrosine protein phosphatase I" evidence="6">
    <location>
        <begin position="9"/>
        <end position="152"/>
    </location>
</feature>
<evidence type="ECO:0000256" key="4">
    <source>
        <dbReference type="ARBA" id="ARBA00022912"/>
    </source>
</evidence>
<feature type="active site" description="Proton donor" evidence="5">
    <location>
        <position position="126"/>
    </location>
</feature>
<feature type="active site" evidence="5">
    <location>
        <position position="21"/>
    </location>
</feature>
<dbReference type="InterPro" id="IPR050438">
    <property type="entry name" value="LMW_PTPase"/>
</dbReference>
<dbReference type="GO" id="GO:0004725">
    <property type="term" value="F:protein tyrosine phosphatase activity"/>
    <property type="evidence" value="ECO:0007669"/>
    <property type="project" value="InterPro"/>
</dbReference>
<evidence type="ECO:0000256" key="1">
    <source>
        <dbReference type="ARBA" id="ARBA00011063"/>
    </source>
</evidence>
<evidence type="ECO:0000313" key="8">
    <source>
        <dbReference type="Proteomes" id="UP000243217"/>
    </source>
</evidence>
<dbReference type="SUPFAM" id="SSF52788">
    <property type="entry name" value="Phosphotyrosine protein phosphatases I"/>
    <property type="match status" value="1"/>
</dbReference>
<keyword evidence="8" id="KW-1185">Reference proteome</keyword>
<evidence type="ECO:0000313" key="7">
    <source>
        <dbReference type="EMBL" id="OQR92691.1"/>
    </source>
</evidence>
<dbReference type="InterPro" id="IPR023485">
    <property type="entry name" value="Ptyr_pPase"/>
</dbReference>
<comment type="similarity">
    <text evidence="1">Belongs to the low molecular weight phosphotyrosine protein phosphatase family.</text>
</comment>
<proteinExistence type="inferred from homology"/>
<feature type="active site" description="Nucleophile" evidence="5">
    <location>
        <position position="15"/>
    </location>
</feature>
<comment type="caution">
    <text evidence="7">The sequence shown here is derived from an EMBL/GenBank/DDBJ whole genome shotgun (WGS) entry which is preliminary data.</text>
</comment>
<dbReference type="PANTHER" id="PTHR11717:SF31">
    <property type="entry name" value="LOW MOLECULAR WEIGHT PROTEIN-TYROSINE-PHOSPHATASE ETP-RELATED"/>
    <property type="match status" value="1"/>
</dbReference>
<gene>
    <name evidence="7" type="ORF">THRCLA_08635</name>
</gene>
<dbReference type="EMBL" id="JNBS01002309">
    <property type="protein sequence ID" value="OQR92691.1"/>
    <property type="molecule type" value="Genomic_DNA"/>
</dbReference>
<evidence type="ECO:0000259" key="6">
    <source>
        <dbReference type="SMART" id="SM00226"/>
    </source>
</evidence>
<dbReference type="GO" id="GO:0003993">
    <property type="term" value="F:acid phosphatase activity"/>
    <property type="evidence" value="ECO:0007669"/>
    <property type="project" value="UniProtKB-EC"/>
</dbReference>
<accession>A0A1V9Z420</accession>
<protein>
    <recommendedName>
        <fullName evidence="2">acid phosphatase</fullName>
        <ecNumber evidence="2">3.1.3.2</ecNumber>
    </recommendedName>
</protein>
<evidence type="ECO:0000256" key="3">
    <source>
        <dbReference type="ARBA" id="ARBA00022801"/>
    </source>
</evidence>
<dbReference type="EC" id="3.1.3.2" evidence="2"/>
<evidence type="ECO:0000256" key="2">
    <source>
        <dbReference type="ARBA" id="ARBA00012646"/>
    </source>
</evidence>